<dbReference type="InterPro" id="IPR003439">
    <property type="entry name" value="ABC_transporter-like_ATP-bd"/>
</dbReference>
<evidence type="ECO:0000313" key="9">
    <source>
        <dbReference type="EMBL" id="MFC5421233.1"/>
    </source>
</evidence>
<dbReference type="PANTHER" id="PTHR43166">
    <property type="entry name" value="AMINO ACID IMPORT ATP-BINDING PROTEIN"/>
    <property type="match status" value="1"/>
</dbReference>
<dbReference type="Proteomes" id="UP001596053">
    <property type="component" value="Unassembled WGS sequence"/>
</dbReference>
<keyword evidence="6" id="KW-1278">Translocase</keyword>
<evidence type="ECO:0000256" key="6">
    <source>
        <dbReference type="ARBA" id="ARBA00022967"/>
    </source>
</evidence>
<dbReference type="InterPro" id="IPR017871">
    <property type="entry name" value="ABC_transporter-like_CS"/>
</dbReference>
<dbReference type="InterPro" id="IPR012693">
    <property type="entry name" value="ABC_transpr_PhnC"/>
</dbReference>
<protein>
    <submittedName>
        <fullName evidence="9">Phosphonate ABC transporter ATP-binding protein</fullName>
    </submittedName>
</protein>
<evidence type="ECO:0000256" key="4">
    <source>
        <dbReference type="ARBA" id="ARBA00022741"/>
    </source>
</evidence>
<dbReference type="PANTHER" id="PTHR43166:SF6">
    <property type="entry name" value="PHOSPHONATES IMPORT ATP-BINDING PROTEIN PHNC"/>
    <property type="match status" value="1"/>
</dbReference>
<proteinExistence type="inferred from homology"/>
<dbReference type="CDD" id="cd03256">
    <property type="entry name" value="ABC_PhnC_transporter"/>
    <property type="match status" value="1"/>
</dbReference>
<dbReference type="Gene3D" id="3.40.50.300">
    <property type="entry name" value="P-loop containing nucleotide triphosphate hydrolases"/>
    <property type="match status" value="1"/>
</dbReference>
<feature type="domain" description="ABC transporter" evidence="8">
    <location>
        <begin position="23"/>
        <end position="266"/>
    </location>
</feature>
<evidence type="ECO:0000256" key="5">
    <source>
        <dbReference type="ARBA" id="ARBA00022840"/>
    </source>
</evidence>
<comment type="similarity">
    <text evidence="1">Belongs to the ABC transporter superfamily.</text>
</comment>
<evidence type="ECO:0000256" key="2">
    <source>
        <dbReference type="ARBA" id="ARBA00022448"/>
    </source>
</evidence>
<dbReference type="InterPro" id="IPR027417">
    <property type="entry name" value="P-loop_NTPase"/>
</dbReference>
<name>A0ABW0IWK7_9HYPH</name>
<keyword evidence="7" id="KW-0472">Membrane</keyword>
<reference evidence="10" key="1">
    <citation type="journal article" date="2019" name="Int. J. Syst. Evol. Microbiol.">
        <title>The Global Catalogue of Microorganisms (GCM) 10K type strain sequencing project: providing services to taxonomists for standard genome sequencing and annotation.</title>
        <authorList>
            <consortium name="The Broad Institute Genomics Platform"/>
            <consortium name="The Broad Institute Genome Sequencing Center for Infectious Disease"/>
            <person name="Wu L."/>
            <person name="Ma J."/>
        </authorList>
    </citation>
    <scope>NUCLEOTIDE SEQUENCE [LARGE SCALE GENOMIC DNA]</scope>
    <source>
        <strain evidence="10">NCAIM B.01391</strain>
    </source>
</reference>
<dbReference type="SUPFAM" id="SSF52540">
    <property type="entry name" value="P-loop containing nucleoside triphosphate hydrolases"/>
    <property type="match status" value="1"/>
</dbReference>
<dbReference type="PROSITE" id="PS00211">
    <property type="entry name" value="ABC_TRANSPORTER_1"/>
    <property type="match status" value="1"/>
</dbReference>
<dbReference type="GO" id="GO:0005524">
    <property type="term" value="F:ATP binding"/>
    <property type="evidence" value="ECO:0007669"/>
    <property type="project" value="UniProtKB-KW"/>
</dbReference>
<gene>
    <name evidence="9" type="primary">phnC</name>
    <name evidence="9" type="ORF">ACFPOB_16875</name>
</gene>
<evidence type="ECO:0000256" key="7">
    <source>
        <dbReference type="ARBA" id="ARBA00023136"/>
    </source>
</evidence>
<keyword evidence="5 9" id="KW-0067">ATP-binding</keyword>
<dbReference type="InterPro" id="IPR050086">
    <property type="entry name" value="MetN_ABC_transporter-like"/>
</dbReference>
<sequence length="267" mass="29469">MNDISLTHLSSNRSLTGDGGAAIAVRDVGKAFQGRVVLERISCDVPKGQFVVLLGPSGCGKSTLFRCLTRLIEPDSGTVTMHGTEVTSLRPAALKALRREVGFVFQQFNLVKRFSAIDNVLAARLATMPLWQVLLRRFSEQDRQLALACLDSVGLIDQAYQRAERLSGGQQQRVAIARAFAQQAELILADEPISSLDPESSENVLQILQRAARERGFTVLCSLHQVDLAVRFADRIIALRRGRLFFDGPATAFTSDLREELYRAQRA</sequence>
<accession>A0ABW0IWK7</accession>
<keyword evidence="3" id="KW-1003">Cell membrane</keyword>
<keyword evidence="2" id="KW-0813">Transport</keyword>
<evidence type="ECO:0000313" key="10">
    <source>
        <dbReference type="Proteomes" id="UP001596053"/>
    </source>
</evidence>
<keyword evidence="10" id="KW-1185">Reference proteome</keyword>
<dbReference type="RefSeq" id="WP_377799573.1">
    <property type="nucleotide sequence ID" value="NZ_JBHSLW010000027.1"/>
</dbReference>
<dbReference type="NCBIfam" id="TIGR02315">
    <property type="entry name" value="ABC_phnC"/>
    <property type="match status" value="1"/>
</dbReference>
<keyword evidence="4" id="KW-0547">Nucleotide-binding</keyword>
<dbReference type="Pfam" id="PF00005">
    <property type="entry name" value="ABC_tran"/>
    <property type="match status" value="1"/>
</dbReference>
<dbReference type="SMART" id="SM00382">
    <property type="entry name" value="AAA"/>
    <property type="match status" value="1"/>
</dbReference>
<dbReference type="PROSITE" id="PS50893">
    <property type="entry name" value="ABC_TRANSPORTER_2"/>
    <property type="match status" value="1"/>
</dbReference>
<dbReference type="EMBL" id="JBHSLW010000027">
    <property type="protein sequence ID" value="MFC5421233.1"/>
    <property type="molecule type" value="Genomic_DNA"/>
</dbReference>
<evidence type="ECO:0000259" key="8">
    <source>
        <dbReference type="PROSITE" id="PS50893"/>
    </source>
</evidence>
<evidence type="ECO:0000256" key="3">
    <source>
        <dbReference type="ARBA" id="ARBA00022475"/>
    </source>
</evidence>
<dbReference type="InterPro" id="IPR003593">
    <property type="entry name" value="AAA+_ATPase"/>
</dbReference>
<evidence type="ECO:0000256" key="1">
    <source>
        <dbReference type="ARBA" id="ARBA00005417"/>
    </source>
</evidence>
<comment type="caution">
    <text evidence="9">The sequence shown here is derived from an EMBL/GenBank/DDBJ whole genome shotgun (WGS) entry which is preliminary data.</text>
</comment>
<organism evidence="9 10">
    <name type="scientific">Bosea eneae</name>
    <dbReference type="NCBI Taxonomy" id="151454"/>
    <lineage>
        <taxon>Bacteria</taxon>
        <taxon>Pseudomonadati</taxon>
        <taxon>Pseudomonadota</taxon>
        <taxon>Alphaproteobacteria</taxon>
        <taxon>Hyphomicrobiales</taxon>
        <taxon>Boseaceae</taxon>
        <taxon>Bosea</taxon>
    </lineage>
</organism>